<feature type="region of interest" description="Disordered" evidence="2">
    <location>
        <begin position="240"/>
        <end position="260"/>
    </location>
</feature>
<dbReference type="EnsemblMetazoa" id="AMIN011362-RA">
    <property type="protein sequence ID" value="AMIN011362-PA"/>
    <property type="gene ID" value="AMIN011362"/>
</dbReference>
<dbReference type="Proteomes" id="UP000075920">
    <property type="component" value="Unassembled WGS sequence"/>
</dbReference>
<evidence type="ECO:0000313" key="4">
    <source>
        <dbReference type="Proteomes" id="UP000075920"/>
    </source>
</evidence>
<evidence type="ECO:0000256" key="2">
    <source>
        <dbReference type="SAM" id="MobiDB-lite"/>
    </source>
</evidence>
<dbReference type="STRING" id="112268.A0A182WLT3"/>
<proteinExistence type="inferred from homology"/>
<reference evidence="4" key="1">
    <citation type="submission" date="2013-03" db="EMBL/GenBank/DDBJ databases">
        <title>The Genome Sequence of Anopheles minimus MINIMUS1.</title>
        <authorList>
            <consortium name="The Broad Institute Genomics Platform"/>
            <person name="Neafsey D.E."/>
            <person name="Walton C."/>
            <person name="Walker B."/>
            <person name="Young S.K."/>
            <person name="Zeng Q."/>
            <person name="Gargeya S."/>
            <person name="Fitzgerald M."/>
            <person name="Haas B."/>
            <person name="Abouelleil A."/>
            <person name="Allen A.W."/>
            <person name="Alvarado L."/>
            <person name="Arachchi H.M."/>
            <person name="Berlin A.M."/>
            <person name="Chapman S.B."/>
            <person name="Gainer-Dewar J."/>
            <person name="Goldberg J."/>
            <person name="Griggs A."/>
            <person name="Gujja S."/>
            <person name="Hansen M."/>
            <person name="Howarth C."/>
            <person name="Imamovic A."/>
            <person name="Ireland A."/>
            <person name="Larimer J."/>
            <person name="McCowan C."/>
            <person name="Murphy C."/>
            <person name="Pearson M."/>
            <person name="Poon T.W."/>
            <person name="Priest M."/>
            <person name="Roberts A."/>
            <person name="Saif S."/>
            <person name="Shea T."/>
            <person name="Sisk P."/>
            <person name="Sykes S."/>
            <person name="Wortman J."/>
            <person name="Nusbaum C."/>
            <person name="Birren B."/>
        </authorList>
    </citation>
    <scope>NUCLEOTIDE SEQUENCE [LARGE SCALE GENOMIC DNA]</scope>
    <source>
        <strain evidence="4">MINIMUS1</strain>
    </source>
</reference>
<dbReference type="GO" id="GO:0000387">
    <property type="term" value="P:spliceosomal snRNP assembly"/>
    <property type="evidence" value="ECO:0007669"/>
    <property type="project" value="InterPro"/>
</dbReference>
<dbReference type="AlphaFoldDB" id="A0A182WLT3"/>
<keyword evidence="4" id="KW-1185">Reference proteome</keyword>
<dbReference type="Pfam" id="PF04938">
    <property type="entry name" value="SIP1"/>
    <property type="match status" value="1"/>
</dbReference>
<dbReference type="PANTHER" id="PTHR12794:SF0">
    <property type="entry name" value="GEM-ASSOCIATED PROTEIN 2"/>
    <property type="match status" value="1"/>
</dbReference>
<evidence type="ECO:0008006" key="5">
    <source>
        <dbReference type="Google" id="ProtNLM"/>
    </source>
</evidence>
<evidence type="ECO:0000313" key="3">
    <source>
        <dbReference type="EnsemblMetazoa" id="AMIN011362-PA"/>
    </source>
</evidence>
<dbReference type="GO" id="GO:0032797">
    <property type="term" value="C:SMN complex"/>
    <property type="evidence" value="ECO:0007669"/>
    <property type="project" value="TreeGrafter"/>
</dbReference>
<sequence length="352" mass="40188">RRRSHENKLRFLFTNRQVLFAYSDANSCFFSSSPFSSGQCNKTENCLKRIPTCRFPTSNSTRSKNQPPAAGMEVDMIQKPALAVEPPDANFDPELTPETGEQYLQKVMYERGKCPVVVVAENPQSFKQQKTLSGLGALPSDEVKNIAHRALIPTREWETMQNQKFSELRDTITSYRGSAQYQENLQRTHVYLNFDDRKHLHEYCANNLPYVSILLSIPQRNLEILLEYLHEWLQDSDQASSNASQQQLDEPSDPELCDTVSTLTPSAKSKELHRGEGYRGDWIPQWIYAILACLIKPLEPYIHSVLRDIAKTCIALRNELNQEDEAKVLPLNLLISIISKHFNQCDLGDNIA</sequence>
<reference evidence="3" key="2">
    <citation type="submission" date="2020-05" db="UniProtKB">
        <authorList>
            <consortium name="EnsemblMetazoa"/>
        </authorList>
    </citation>
    <scope>IDENTIFICATION</scope>
    <source>
        <strain evidence="3">MINIMUS1</strain>
    </source>
</reference>
<comment type="similarity">
    <text evidence="1">Belongs to the gemin-2 family.</text>
</comment>
<organism evidence="3 4">
    <name type="scientific">Anopheles minimus</name>
    <dbReference type="NCBI Taxonomy" id="112268"/>
    <lineage>
        <taxon>Eukaryota</taxon>
        <taxon>Metazoa</taxon>
        <taxon>Ecdysozoa</taxon>
        <taxon>Arthropoda</taxon>
        <taxon>Hexapoda</taxon>
        <taxon>Insecta</taxon>
        <taxon>Pterygota</taxon>
        <taxon>Neoptera</taxon>
        <taxon>Endopterygota</taxon>
        <taxon>Diptera</taxon>
        <taxon>Nematocera</taxon>
        <taxon>Culicoidea</taxon>
        <taxon>Culicidae</taxon>
        <taxon>Anophelinae</taxon>
        <taxon>Anopheles</taxon>
    </lineage>
</organism>
<dbReference type="Gene3D" id="1.20.58.1070">
    <property type="match status" value="1"/>
</dbReference>
<protein>
    <recommendedName>
        <fullName evidence="5">Gem-associated protein 2</fullName>
    </recommendedName>
</protein>
<dbReference type="GO" id="GO:0005634">
    <property type="term" value="C:nucleus"/>
    <property type="evidence" value="ECO:0007669"/>
    <property type="project" value="TreeGrafter"/>
</dbReference>
<evidence type="ECO:0000256" key="1">
    <source>
        <dbReference type="ARBA" id="ARBA00025758"/>
    </source>
</evidence>
<dbReference type="PANTHER" id="PTHR12794">
    <property type="entry name" value="GEMIN2"/>
    <property type="match status" value="1"/>
</dbReference>
<accession>A0A182WLT3</accession>
<dbReference type="VEuPathDB" id="VectorBase:AMIN011362"/>
<dbReference type="InterPro" id="IPR035426">
    <property type="entry name" value="Gemin2/Brr1"/>
</dbReference>
<name>A0A182WLT3_9DIPT</name>